<keyword evidence="4" id="KW-0812">Transmembrane</keyword>
<dbReference type="EMBL" id="MPUH01000153">
    <property type="protein sequence ID" value="OMJ88330.1"/>
    <property type="molecule type" value="Genomic_DNA"/>
</dbReference>
<dbReference type="PANTHER" id="PTHR19857:SF21">
    <property type="entry name" value="ANAPHASE-PROMOTING COMPLEX SUBUNIT 4 WD40 DOMAIN-CONTAINING PROTEIN"/>
    <property type="match status" value="1"/>
</dbReference>
<dbReference type="PROSITE" id="PS50294">
    <property type="entry name" value="WD_REPEATS_REGION"/>
    <property type="match status" value="3"/>
</dbReference>
<gene>
    <name evidence="5" type="ORF">SteCoe_9742</name>
</gene>
<evidence type="ECO:0000256" key="4">
    <source>
        <dbReference type="SAM" id="Phobius"/>
    </source>
</evidence>
<keyword evidence="4" id="KW-0472">Membrane</keyword>
<feature type="repeat" description="WD" evidence="3">
    <location>
        <begin position="265"/>
        <end position="306"/>
    </location>
</feature>
<protein>
    <submittedName>
        <fullName evidence="5">Uncharacterized protein</fullName>
    </submittedName>
</protein>
<dbReference type="InterPro" id="IPR001680">
    <property type="entry name" value="WD40_rpt"/>
</dbReference>
<dbReference type="InterPro" id="IPR036322">
    <property type="entry name" value="WD40_repeat_dom_sf"/>
</dbReference>
<evidence type="ECO:0000256" key="2">
    <source>
        <dbReference type="ARBA" id="ARBA00022737"/>
    </source>
</evidence>
<name>A0A1R2CHA2_9CILI</name>
<feature type="repeat" description="WD" evidence="3">
    <location>
        <begin position="349"/>
        <end position="390"/>
    </location>
</feature>
<evidence type="ECO:0000313" key="6">
    <source>
        <dbReference type="Proteomes" id="UP000187209"/>
    </source>
</evidence>
<dbReference type="InterPro" id="IPR019775">
    <property type="entry name" value="WD40_repeat_CS"/>
</dbReference>
<organism evidence="5 6">
    <name type="scientific">Stentor coeruleus</name>
    <dbReference type="NCBI Taxonomy" id="5963"/>
    <lineage>
        <taxon>Eukaryota</taxon>
        <taxon>Sar</taxon>
        <taxon>Alveolata</taxon>
        <taxon>Ciliophora</taxon>
        <taxon>Postciliodesmatophora</taxon>
        <taxon>Heterotrichea</taxon>
        <taxon>Heterotrichida</taxon>
        <taxon>Stentoridae</taxon>
        <taxon>Stentor</taxon>
    </lineage>
</organism>
<dbReference type="InterPro" id="IPR051179">
    <property type="entry name" value="WD_repeat_multifunction"/>
</dbReference>
<dbReference type="SUPFAM" id="SSF50978">
    <property type="entry name" value="WD40 repeat-like"/>
    <property type="match status" value="3"/>
</dbReference>
<reference evidence="5 6" key="1">
    <citation type="submission" date="2016-11" db="EMBL/GenBank/DDBJ databases">
        <title>The macronuclear genome of Stentor coeruleus: a giant cell with tiny introns.</title>
        <authorList>
            <person name="Slabodnick M."/>
            <person name="Ruby J.G."/>
            <person name="Reiff S.B."/>
            <person name="Swart E.C."/>
            <person name="Gosai S."/>
            <person name="Prabakaran S."/>
            <person name="Witkowska E."/>
            <person name="Larue G.E."/>
            <person name="Fisher S."/>
            <person name="Freeman R.M."/>
            <person name="Gunawardena J."/>
            <person name="Chu W."/>
            <person name="Stover N.A."/>
            <person name="Gregory B.D."/>
            <person name="Nowacki M."/>
            <person name="Derisi J."/>
            <person name="Roy S.W."/>
            <person name="Marshall W.F."/>
            <person name="Sood P."/>
        </authorList>
    </citation>
    <scope>NUCLEOTIDE SEQUENCE [LARGE SCALE GENOMIC DNA]</scope>
    <source>
        <strain evidence="5">WM001</strain>
    </source>
</reference>
<dbReference type="PANTHER" id="PTHR19857">
    <property type="entry name" value="MITOCHONDRIAL DIVISION PROTEIN 1-RELATED"/>
    <property type="match status" value="1"/>
</dbReference>
<dbReference type="PROSITE" id="PS50082">
    <property type="entry name" value="WD_REPEATS_2"/>
    <property type="match status" value="4"/>
</dbReference>
<comment type="caution">
    <text evidence="5">The sequence shown here is derived from an EMBL/GenBank/DDBJ whole genome shotgun (WGS) entry which is preliminary data.</text>
</comment>
<keyword evidence="1 3" id="KW-0853">WD repeat</keyword>
<dbReference type="InterPro" id="IPR015943">
    <property type="entry name" value="WD40/YVTN_repeat-like_dom_sf"/>
</dbReference>
<dbReference type="SMART" id="SM00320">
    <property type="entry name" value="WD40"/>
    <property type="match status" value="6"/>
</dbReference>
<feature type="transmembrane region" description="Helical" evidence="4">
    <location>
        <begin position="879"/>
        <end position="898"/>
    </location>
</feature>
<keyword evidence="4" id="KW-1133">Transmembrane helix</keyword>
<dbReference type="OrthoDB" id="437584at2759"/>
<feature type="transmembrane region" description="Helical" evidence="4">
    <location>
        <begin position="991"/>
        <end position="1019"/>
    </location>
</feature>
<feature type="transmembrane region" description="Helical" evidence="4">
    <location>
        <begin position="1052"/>
        <end position="1073"/>
    </location>
</feature>
<evidence type="ECO:0000313" key="5">
    <source>
        <dbReference type="EMBL" id="OMJ88330.1"/>
    </source>
</evidence>
<keyword evidence="6" id="KW-1185">Reference proteome</keyword>
<dbReference type="PROSITE" id="PS00678">
    <property type="entry name" value="WD_REPEATS_1"/>
    <property type="match status" value="1"/>
</dbReference>
<dbReference type="Proteomes" id="UP000187209">
    <property type="component" value="Unassembled WGS sequence"/>
</dbReference>
<feature type="transmembrane region" description="Helical" evidence="4">
    <location>
        <begin position="905"/>
        <end position="925"/>
    </location>
</feature>
<evidence type="ECO:0000256" key="1">
    <source>
        <dbReference type="ARBA" id="ARBA00022574"/>
    </source>
</evidence>
<keyword evidence="2" id="KW-0677">Repeat</keyword>
<evidence type="ECO:0000256" key="3">
    <source>
        <dbReference type="PROSITE-ProRule" id="PRU00221"/>
    </source>
</evidence>
<sequence length="1211" mass="139469">MLNGTEAGYSYGPLSMSNMDSYKFKDPKNFVEALSQLNQFCENQLPKSYDTAFEPVCFDVSDDEKYVVVGGKHGNVANIDIELCKVLRDEEICSGVKILNLIFVLKSEQLVMTNAEFEIFFLEFPSLKLLYKSQLPDGTNIIKSSNRTNSAYFCNSQTSIGIIHLSYFDEYYTENYAVKYINLDKVTDTIEISDDGGLMAIANENGSIIILELYSEIIIKEIESEGLRIVKIAFSDNDECLAVAFEDNTFKIFGISKPMSLKYLSCGHNDRITGLAFVRNNKYLISSSLDKIIKIWDTRLETLPYTLNMVESEVLSLKASHNHLTVYYIQDTTNLMSWKVPMLFPNARYRGHISNIIKVIFLSGTNELLSVGEDGMIIIWDYKTHKQQESIKIPGPLTDAILTSDSKNLILSSANMSLYTWNLIIGRLNISELSFVPVSIKLSCSEAVIAISDTYSRVILSDFEALVRRRYLKGHLEIVTCMNFSFDDKYLITASKDCTLSKWDTDNGNRVLIMSRHETPVLKMVISKNGYLASGSEDGMVILWTLEGVMLYILVPSEPGPNLGIYLSEDHSYMIAMQKNRVSYWQLENLSLLFQTNTLYEGYGIAVSPDESYIAVAEGNTIYIEENSLNTTRIRVIGKKYGSKHRFMQFILDSQKENIKVSYDMEYNHWLVLPYMIGPAHLLAYCNRYDDLNKALFSQYNKASFITSIKGENPLSICVGMEYKNCIDICIKYMKIESQDRIGKPKNPRAFVPLQSCLTNLNIIDYHYITKLYDNMIVENHDMYLPRFCVIETKLPSLHLSEQFSIIPEKVIGKEFFANTGRPIVFSQSTFPMDIDLGTYGSISFLKSLLNCSNSEIFRSVIVQEYLQCKWTKIKPAQYILGFIYILYLVLLCLHIVIFIESKPFLILMIFVHIILVFYEILQVATDFGDYWWNTWNILDQLRSISFSFYAIMAWAGDYNHDILLAVLIFSWTRGISCFRMFDETRYMVRLIIQVIIDITTFFFILFYATLAFAFVYYLRKPYDQPFPMYLTKAYRLDLGDFDTNITEPFDWFIFFIASMINPLIMLNLLIAIMSDTATAIDEIDDICGLRELTEMIVDLEKVMFWKKHLTHKHYLHKCDFVQVGETGSDKTMEKIKNIKKQVNSIHQAVKKMQITSDKLNKVNIESKINDVKQLQTDIENDFKESSSNNENIIQDIKRKLRNNFLKKPLS</sequence>
<dbReference type="Gene3D" id="2.130.10.10">
    <property type="entry name" value="YVTN repeat-like/Quinoprotein amine dehydrogenase"/>
    <property type="match status" value="2"/>
</dbReference>
<accession>A0A1R2CHA2</accession>
<dbReference type="AlphaFoldDB" id="A0A1R2CHA2"/>
<dbReference type="Pfam" id="PF00400">
    <property type="entry name" value="WD40"/>
    <property type="match status" value="3"/>
</dbReference>
<feature type="repeat" description="WD" evidence="3">
    <location>
        <begin position="472"/>
        <end position="513"/>
    </location>
</feature>
<proteinExistence type="predicted"/>
<feature type="repeat" description="WD" evidence="3">
    <location>
        <begin position="514"/>
        <end position="547"/>
    </location>
</feature>